<evidence type="ECO:0000259" key="8">
    <source>
        <dbReference type="Pfam" id="PF00881"/>
    </source>
</evidence>
<name>A0A3B0U2L0_9ZZZZ</name>
<evidence type="ECO:0000256" key="6">
    <source>
        <dbReference type="ARBA" id="ARBA00023002"/>
    </source>
</evidence>
<feature type="domain" description="Nitroreductase" evidence="8">
    <location>
        <begin position="13"/>
        <end position="169"/>
    </location>
</feature>
<sequence>MDEKTNLVNYFSTRRSVPGEFLVEPGPSREELEKIISIGLRVPDHGKLNPWRLIVIEGENRILAGEKLAQITLSNNPDFDEFSLKVERERFLPAPVTIGVLSSPKEHKKVPEFEQLISAGAVALNLVHGANAFGYGAHWITRWFAYDQAAAKMLGAQEGEKFVAFIHIGTAAKRLEDKPKPDMEKVVTYWKP</sequence>
<keyword evidence="3" id="KW-0285">Flavoprotein</keyword>
<dbReference type="AlphaFoldDB" id="A0A3B0U2L0"/>
<evidence type="ECO:0000256" key="3">
    <source>
        <dbReference type="ARBA" id="ARBA00022630"/>
    </source>
</evidence>
<dbReference type="SUPFAM" id="SSF55469">
    <property type="entry name" value="FMN-dependent nitroreductase-like"/>
    <property type="match status" value="1"/>
</dbReference>
<keyword evidence="5" id="KW-0521">NADP</keyword>
<keyword evidence="7" id="KW-0520">NAD</keyword>
<dbReference type="GO" id="GO:0016491">
    <property type="term" value="F:oxidoreductase activity"/>
    <property type="evidence" value="ECO:0007669"/>
    <property type="project" value="UniProtKB-KW"/>
</dbReference>
<gene>
    <name evidence="9" type="ORF">MNBD_ALPHA11-930</name>
</gene>
<evidence type="ECO:0000256" key="2">
    <source>
        <dbReference type="ARBA" id="ARBA00007118"/>
    </source>
</evidence>
<accession>A0A3B0U2L0</accession>
<dbReference type="PIRSF" id="PIRSF000232">
    <property type="entry name" value="YdjA"/>
    <property type="match status" value="1"/>
</dbReference>
<evidence type="ECO:0000256" key="5">
    <source>
        <dbReference type="ARBA" id="ARBA00022857"/>
    </source>
</evidence>
<dbReference type="PANTHER" id="PTHR43821">
    <property type="entry name" value="NAD(P)H NITROREDUCTASE YDJA-RELATED"/>
    <property type="match status" value="1"/>
</dbReference>
<dbReference type="CDD" id="cd02135">
    <property type="entry name" value="YdjA-like"/>
    <property type="match status" value="1"/>
</dbReference>
<dbReference type="EMBL" id="UOEQ01000423">
    <property type="protein sequence ID" value="VAW22593.1"/>
    <property type="molecule type" value="Genomic_DNA"/>
</dbReference>
<dbReference type="PANTHER" id="PTHR43821:SF1">
    <property type="entry name" value="NAD(P)H NITROREDUCTASE YDJA-RELATED"/>
    <property type="match status" value="1"/>
</dbReference>
<evidence type="ECO:0000256" key="4">
    <source>
        <dbReference type="ARBA" id="ARBA00022643"/>
    </source>
</evidence>
<evidence type="ECO:0000313" key="9">
    <source>
        <dbReference type="EMBL" id="VAW22593.1"/>
    </source>
</evidence>
<evidence type="ECO:0000256" key="1">
    <source>
        <dbReference type="ARBA" id="ARBA00001917"/>
    </source>
</evidence>
<dbReference type="InterPro" id="IPR000415">
    <property type="entry name" value="Nitroreductase-like"/>
</dbReference>
<keyword evidence="4" id="KW-0288">FMN</keyword>
<dbReference type="InterPro" id="IPR029479">
    <property type="entry name" value="Nitroreductase"/>
</dbReference>
<reference evidence="9" key="1">
    <citation type="submission" date="2018-06" db="EMBL/GenBank/DDBJ databases">
        <authorList>
            <person name="Zhirakovskaya E."/>
        </authorList>
    </citation>
    <scope>NUCLEOTIDE SEQUENCE</scope>
</reference>
<protein>
    <recommendedName>
        <fullName evidence="8">Nitroreductase domain-containing protein</fullName>
    </recommendedName>
</protein>
<organism evidence="9">
    <name type="scientific">hydrothermal vent metagenome</name>
    <dbReference type="NCBI Taxonomy" id="652676"/>
    <lineage>
        <taxon>unclassified sequences</taxon>
        <taxon>metagenomes</taxon>
        <taxon>ecological metagenomes</taxon>
    </lineage>
</organism>
<comment type="cofactor">
    <cofactor evidence="1">
        <name>FMN</name>
        <dbReference type="ChEBI" id="CHEBI:58210"/>
    </cofactor>
</comment>
<dbReference type="InterPro" id="IPR052530">
    <property type="entry name" value="NAD(P)H_nitroreductase"/>
</dbReference>
<dbReference type="Gene3D" id="3.40.109.10">
    <property type="entry name" value="NADH Oxidase"/>
    <property type="match status" value="1"/>
</dbReference>
<proteinExistence type="inferred from homology"/>
<comment type="similarity">
    <text evidence="2">Belongs to the nitroreductase family.</text>
</comment>
<evidence type="ECO:0000256" key="7">
    <source>
        <dbReference type="ARBA" id="ARBA00023027"/>
    </source>
</evidence>
<dbReference type="InterPro" id="IPR026021">
    <property type="entry name" value="YdjA-like"/>
</dbReference>
<keyword evidence="6" id="KW-0560">Oxidoreductase</keyword>
<dbReference type="Pfam" id="PF00881">
    <property type="entry name" value="Nitroreductase"/>
    <property type="match status" value="1"/>
</dbReference>